<dbReference type="AlphaFoldDB" id="A0A0D2JQ11"/>
<keyword evidence="2 5" id="KW-0812">Transmembrane</keyword>
<evidence type="ECO:0000256" key="4">
    <source>
        <dbReference type="ARBA" id="ARBA00023136"/>
    </source>
</evidence>
<feature type="transmembrane region" description="Helical" evidence="5">
    <location>
        <begin position="81"/>
        <end position="101"/>
    </location>
</feature>
<dbReference type="Pfam" id="PF00664">
    <property type="entry name" value="ABC_membrane"/>
    <property type="match status" value="1"/>
</dbReference>
<dbReference type="GO" id="GO:0005524">
    <property type="term" value="F:ATP binding"/>
    <property type="evidence" value="ECO:0007669"/>
    <property type="project" value="InterPro"/>
</dbReference>
<feature type="transmembrane region" description="Helical" evidence="5">
    <location>
        <begin position="264"/>
        <end position="285"/>
    </location>
</feature>
<dbReference type="InterPro" id="IPR011527">
    <property type="entry name" value="ABC1_TM_dom"/>
</dbReference>
<evidence type="ECO:0000256" key="5">
    <source>
        <dbReference type="SAM" id="Phobius"/>
    </source>
</evidence>
<feature type="transmembrane region" description="Helical" evidence="5">
    <location>
        <begin position="35"/>
        <end position="61"/>
    </location>
</feature>
<dbReference type="Gene3D" id="1.20.1560.10">
    <property type="entry name" value="ABC transporter type 1, transmembrane domain"/>
    <property type="match status" value="1"/>
</dbReference>
<dbReference type="RefSeq" id="WP_044351990.1">
    <property type="nucleotide sequence ID" value="NZ_AZAC01000056.1"/>
</dbReference>
<evidence type="ECO:0000259" key="6">
    <source>
        <dbReference type="Pfam" id="PF00664"/>
    </source>
</evidence>
<feature type="transmembrane region" description="Helical" evidence="5">
    <location>
        <begin position="155"/>
        <end position="179"/>
    </location>
</feature>
<evidence type="ECO:0000256" key="1">
    <source>
        <dbReference type="ARBA" id="ARBA00004651"/>
    </source>
</evidence>
<dbReference type="SUPFAM" id="SSF90123">
    <property type="entry name" value="ABC transporter transmembrane region"/>
    <property type="match status" value="1"/>
</dbReference>
<dbReference type="Proteomes" id="UP000032233">
    <property type="component" value="Unassembled WGS sequence"/>
</dbReference>
<feature type="domain" description="ABC transmembrane type-1" evidence="6">
    <location>
        <begin position="59"/>
        <end position="214"/>
    </location>
</feature>
<sequence length="359" mass="40621">MKKFLNLLIFKKEMGLGPSPFIVARDVLSVFWFRLLTIGVLSALVVLAQTVAAGTLMYTMAHSLSLPKFITNIFSEIENTSVMWLPIIAFVFAALSAYLMYLHSLIAVSVMVDYEKKCAERLIKILQSDSKLYKTLTDNQIVTLISKDCRFGGRIAYEFSTMVMPLGVALGGFPVLFYINHYATISLLIVMTLAFSGQAIVWRMAKKVSQDMESDAAFDRIAKADLLKELKSISGSYQEITAKVPDPIFMNTYRRRLTMPHMGNFLGGLLYALATAVIMFWFLVFPQKDQVHGGLMFYIFVAIFVLSRLRIAPKVFTNFHVFFNYFGRAFYIIRHGKLPESLKAKSSNEVDATPLDEDY</sequence>
<dbReference type="GO" id="GO:0005886">
    <property type="term" value="C:plasma membrane"/>
    <property type="evidence" value="ECO:0007669"/>
    <property type="project" value="UniProtKB-SubCell"/>
</dbReference>
<protein>
    <recommendedName>
        <fullName evidence="6">ABC transmembrane type-1 domain-containing protein</fullName>
    </recommendedName>
</protein>
<feature type="transmembrane region" description="Helical" evidence="5">
    <location>
        <begin position="185"/>
        <end position="202"/>
    </location>
</feature>
<organism evidence="7 8">
    <name type="scientific">Dethiosulfatarculus sandiegensis</name>
    <dbReference type="NCBI Taxonomy" id="1429043"/>
    <lineage>
        <taxon>Bacteria</taxon>
        <taxon>Pseudomonadati</taxon>
        <taxon>Thermodesulfobacteriota</taxon>
        <taxon>Desulfarculia</taxon>
        <taxon>Desulfarculales</taxon>
        <taxon>Desulfarculaceae</taxon>
        <taxon>Dethiosulfatarculus</taxon>
    </lineage>
</organism>
<dbReference type="STRING" id="1429043.X474_24330"/>
<gene>
    <name evidence="7" type="ORF">X474_24330</name>
</gene>
<keyword evidence="3 5" id="KW-1133">Transmembrane helix</keyword>
<keyword evidence="8" id="KW-1185">Reference proteome</keyword>
<evidence type="ECO:0000256" key="3">
    <source>
        <dbReference type="ARBA" id="ARBA00022989"/>
    </source>
</evidence>
<keyword evidence="4 5" id="KW-0472">Membrane</keyword>
<comment type="subcellular location">
    <subcellularLocation>
        <location evidence="1">Cell membrane</location>
        <topology evidence="1">Multi-pass membrane protein</topology>
    </subcellularLocation>
</comment>
<proteinExistence type="predicted"/>
<evidence type="ECO:0000313" key="8">
    <source>
        <dbReference type="Proteomes" id="UP000032233"/>
    </source>
</evidence>
<evidence type="ECO:0000313" key="7">
    <source>
        <dbReference type="EMBL" id="KIX11560.1"/>
    </source>
</evidence>
<dbReference type="InParanoid" id="A0A0D2JQ11"/>
<accession>A0A0D2JQ11</accession>
<feature type="transmembrane region" description="Helical" evidence="5">
    <location>
        <begin position="291"/>
        <end position="309"/>
    </location>
</feature>
<reference evidence="7 8" key="1">
    <citation type="submission" date="2013-11" db="EMBL/GenBank/DDBJ databases">
        <title>Metagenomic analysis of a methanogenic consortium involved in long chain n-alkane degradation.</title>
        <authorList>
            <person name="Davidova I.A."/>
            <person name="Callaghan A.V."/>
            <person name="Wawrik B."/>
            <person name="Pruitt S."/>
            <person name="Marks C."/>
            <person name="Duncan K.E."/>
            <person name="Suflita J.M."/>
        </authorList>
    </citation>
    <scope>NUCLEOTIDE SEQUENCE [LARGE SCALE GENOMIC DNA]</scope>
    <source>
        <strain evidence="7 8">SPR</strain>
    </source>
</reference>
<name>A0A0D2JQ11_9BACT</name>
<evidence type="ECO:0000256" key="2">
    <source>
        <dbReference type="ARBA" id="ARBA00022692"/>
    </source>
</evidence>
<dbReference type="EMBL" id="AZAC01000056">
    <property type="protein sequence ID" value="KIX11560.1"/>
    <property type="molecule type" value="Genomic_DNA"/>
</dbReference>
<dbReference type="InterPro" id="IPR036640">
    <property type="entry name" value="ABC1_TM_sf"/>
</dbReference>
<dbReference type="GO" id="GO:0140359">
    <property type="term" value="F:ABC-type transporter activity"/>
    <property type="evidence" value="ECO:0007669"/>
    <property type="project" value="InterPro"/>
</dbReference>
<comment type="caution">
    <text evidence="7">The sequence shown here is derived from an EMBL/GenBank/DDBJ whole genome shotgun (WGS) entry which is preliminary data.</text>
</comment>